<protein>
    <submittedName>
        <fullName evidence="2">Uncharacterized protein</fullName>
    </submittedName>
</protein>
<accession>A0ABW3FFG2</accession>
<dbReference type="Proteomes" id="UP001597101">
    <property type="component" value="Unassembled WGS sequence"/>
</dbReference>
<keyword evidence="1" id="KW-0732">Signal</keyword>
<dbReference type="RefSeq" id="WP_377211527.1">
    <property type="nucleotide sequence ID" value="NZ_JBHTJV010000003.1"/>
</dbReference>
<reference evidence="3" key="1">
    <citation type="journal article" date="2019" name="Int. J. Syst. Evol. Microbiol.">
        <title>The Global Catalogue of Microorganisms (GCM) 10K type strain sequencing project: providing services to taxonomists for standard genome sequencing and annotation.</title>
        <authorList>
            <consortium name="The Broad Institute Genomics Platform"/>
            <consortium name="The Broad Institute Genome Sequencing Center for Infectious Disease"/>
            <person name="Wu L."/>
            <person name="Ma J."/>
        </authorList>
    </citation>
    <scope>NUCLEOTIDE SEQUENCE [LARGE SCALE GENOMIC DNA]</scope>
    <source>
        <strain evidence="3">CCUG 60023</strain>
    </source>
</reference>
<feature type="chain" id="PRO_5047226473" evidence="1">
    <location>
        <begin position="28"/>
        <end position="156"/>
    </location>
</feature>
<sequence length="156" mass="17304">MVSLLPKSSIVPFFLAGALSMGLTAPAASMTDACLVKNKLLVCAEGSKDSKAVLAALANPKTLENLKAVSPGSTFLTTPQESERFRRSVERAHLSARYYADLSYRQFKRKRMSSEFFQLVASEMEKAMANYRAALVVYHSRNWFSPTRDKNAEGEE</sequence>
<dbReference type="EMBL" id="JBHTJV010000003">
    <property type="protein sequence ID" value="MFD0915680.1"/>
    <property type="molecule type" value="Genomic_DNA"/>
</dbReference>
<feature type="signal peptide" evidence="1">
    <location>
        <begin position="1"/>
        <end position="27"/>
    </location>
</feature>
<comment type="caution">
    <text evidence="2">The sequence shown here is derived from an EMBL/GenBank/DDBJ whole genome shotgun (WGS) entry which is preliminary data.</text>
</comment>
<evidence type="ECO:0000256" key="1">
    <source>
        <dbReference type="SAM" id="SignalP"/>
    </source>
</evidence>
<keyword evidence="3" id="KW-1185">Reference proteome</keyword>
<evidence type="ECO:0000313" key="3">
    <source>
        <dbReference type="Proteomes" id="UP001597101"/>
    </source>
</evidence>
<evidence type="ECO:0000313" key="2">
    <source>
        <dbReference type="EMBL" id="MFD0915680.1"/>
    </source>
</evidence>
<name>A0ABW3FFG2_9HYPH</name>
<gene>
    <name evidence="2" type="ORF">ACFQ14_04610</name>
</gene>
<organism evidence="2 3">
    <name type="scientific">Pseudahrensia aquimaris</name>
    <dbReference type="NCBI Taxonomy" id="744461"/>
    <lineage>
        <taxon>Bacteria</taxon>
        <taxon>Pseudomonadati</taxon>
        <taxon>Pseudomonadota</taxon>
        <taxon>Alphaproteobacteria</taxon>
        <taxon>Hyphomicrobiales</taxon>
        <taxon>Ahrensiaceae</taxon>
        <taxon>Pseudahrensia</taxon>
    </lineage>
</organism>
<proteinExistence type="predicted"/>